<gene>
    <name evidence="5" type="ORF">HICON_11500</name>
</gene>
<feature type="compositionally biased region" description="Low complexity" evidence="1">
    <location>
        <begin position="211"/>
        <end position="237"/>
    </location>
</feature>
<feature type="domain" description="Opacity-associated protein A LysM-like" evidence="3">
    <location>
        <begin position="372"/>
        <end position="452"/>
    </location>
</feature>
<evidence type="ECO:0000313" key="5">
    <source>
        <dbReference type="EMBL" id="CBY86613.1"/>
    </source>
</evidence>
<feature type="region of interest" description="Disordered" evidence="1">
    <location>
        <begin position="269"/>
        <end position="294"/>
    </location>
</feature>
<dbReference type="KEGG" id="hil:HICON_11500"/>
<keyword evidence="2" id="KW-0472">Membrane</keyword>
<dbReference type="GO" id="GO:0042834">
    <property type="term" value="F:peptidoglycan binding"/>
    <property type="evidence" value="ECO:0007669"/>
    <property type="project" value="InterPro"/>
</dbReference>
<keyword evidence="2" id="KW-0812">Transmembrane</keyword>
<evidence type="ECO:0000256" key="2">
    <source>
        <dbReference type="SAM" id="Phobius"/>
    </source>
</evidence>
<dbReference type="NCBIfam" id="NF033909">
    <property type="entry name" value="opacity_OapA"/>
    <property type="match status" value="1"/>
</dbReference>
<dbReference type="Proteomes" id="UP000006797">
    <property type="component" value="Chromosome"/>
</dbReference>
<feature type="region of interest" description="Disordered" evidence="1">
    <location>
        <begin position="211"/>
        <end position="239"/>
    </location>
</feature>
<accession>A0AAV2U350</accession>
<feature type="domain" description="Opacity-associated protein A-like N-terminal" evidence="4">
    <location>
        <begin position="139"/>
        <end position="169"/>
    </location>
</feature>
<evidence type="ECO:0000313" key="6">
    <source>
        <dbReference type="Proteomes" id="UP000006797"/>
    </source>
</evidence>
<dbReference type="EMBL" id="FQ670204">
    <property type="protein sequence ID" value="CBY86613.1"/>
    <property type="molecule type" value="Genomic_DNA"/>
</dbReference>
<dbReference type="InterPro" id="IPR013731">
    <property type="entry name" value="OapA_N"/>
</dbReference>
<feature type="transmembrane region" description="Helical" evidence="2">
    <location>
        <begin position="149"/>
        <end position="166"/>
    </location>
</feature>
<evidence type="ECO:0000259" key="4">
    <source>
        <dbReference type="Pfam" id="PF08525"/>
    </source>
</evidence>
<dbReference type="Pfam" id="PF04225">
    <property type="entry name" value="LysM_OapA"/>
    <property type="match status" value="1"/>
</dbReference>
<name>A0AAV2U350_HAEIF</name>
<keyword evidence="2" id="KW-1133">Transmembrane helix</keyword>
<feature type="compositionally biased region" description="Polar residues" evidence="1">
    <location>
        <begin position="271"/>
        <end position="285"/>
    </location>
</feature>
<reference evidence="5 6" key="1">
    <citation type="journal article" date="2012" name="Emerg. Infect. Dis.">
        <title>Lineage-specific Virulence Determinants of Haemophilus influenzae Biogroup aegyptius.</title>
        <authorList>
            <person name="Strouts F.R."/>
            <person name="Power P."/>
            <person name="Croucher N.J."/>
            <person name="Corton N."/>
            <person name="van Tonder A."/>
            <person name="Quail M.A."/>
            <person name="Langford P.R."/>
            <person name="Hudson M.J."/>
            <person name="Parkhill J."/>
            <person name="Kroll J.S."/>
            <person name="Bentley S.D."/>
        </authorList>
    </citation>
    <scope>NUCLEOTIDE SEQUENCE [LARGE SCALE GENOMIC DNA]</scope>
    <source>
        <strain evidence="5 6">F3047</strain>
    </source>
</reference>
<evidence type="ECO:0000256" key="1">
    <source>
        <dbReference type="SAM" id="MobiDB-lite"/>
    </source>
</evidence>
<feature type="region of interest" description="Disordered" evidence="1">
    <location>
        <begin position="1"/>
        <end position="103"/>
    </location>
</feature>
<evidence type="ECO:0000259" key="3">
    <source>
        <dbReference type="Pfam" id="PF04225"/>
    </source>
</evidence>
<sequence>MRTSIRGNPVNSMDKNQQSSQNELDLGLNQEPITPKKTIQPSSSILGKAKGLFAKKNHAQTNFQQRKEPTFGDSSTQENDPLIPSENLKKAQKPVLQTSSTEENISAVDEEISAENNTDETVEKAEKPTLAQPEKWKVLQVLPAKHRRLFMAIFVLVILLIIFFALKPSSDTVESFTQSNSNEIPVQFQSLDQSQPVETTILDNPLAQNQMAAEQANQPENAPKAEEAANNTTAQNQSVENTPMQQNVVQAPSQMPNEMAAASVMPMQPVQAEQPQMQPAQTQAEQPKPTVPVQPMKKTVEPQVVHKDTAKKEVKVAEKTQAPSKAMEQSVAKTAGKAPIVEAKPVQAKKEKKVQIIDAKPVSKSTASRLSAKTLTVPKGVSLMQVFRDNQLNISDVNAMSKAAGAGNVLSSFKSGDKVTVSVNNQGRVNEMRLSNGARFVRQSDGSYQYKK</sequence>
<proteinExistence type="predicted"/>
<dbReference type="Pfam" id="PF08525">
    <property type="entry name" value="OapA_N"/>
    <property type="match status" value="1"/>
</dbReference>
<dbReference type="AlphaFoldDB" id="A0AAV2U350"/>
<organism evidence="5 6">
    <name type="scientific">Haemophilus influenzae F3047</name>
    <dbReference type="NCBI Taxonomy" id="935897"/>
    <lineage>
        <taxon>Bacteria</taxon>
        <taxon>Pseudomonadati</taxon>
        <taxon>Pseudomonadota</taxon>
        <taxon>Gammaproteobacteria</taxon>
        <taxon>Pasteurellales</taxon>
        <taxon>Pasteurellaceae</taxon>
        <taxon>Haemophilus</taxon>
    </lineage>
</organism>
<protein>
    <submittedName>
        <fullName evidence="5">Opacity associated protein OapA</fullName>
    </submittedName>
</protein>
<feature type="compositionally biased region" description="Polar residues" evidence="1">
    <location>
        <begin position="1"/>
        <end position="23"/>
    </location>
</feature>
<dbReference type="InterPro" id="IPR007340">
    <property type="entry name" value="LysM_Opacity-associatedA"/>
</dbReference>